<sequence length="173" mass="19912">MVFDDYYKIDSYVGEDNSALDYLDSPSKPNSGVYNGGLITIFNDSYAKKIDLGSWDCLNDKRFIPFSITAFGDLFLLETKTEQVSLFEPQFNRLTPIEINLKEFFDGFLTNQDIINDLLKEHYMLQVQSVCEKLEFGCCYILKPWLLSGGTDKPEKYEIGDFATYFDLVSQAY</sequence>
<keyword evidence="2" id="KW-1185">Reference proteome</keyword>
<protein>
    <submittedName>
        <fullName evidence="1">Uncharacterized protein</fullName>
    </submittedName>
</protein>
<evidence type="ECO:0000313" key="1">
    <source>
        <dbReference type="EMBL" id="KZN44876.1"/>
    </source>
</evidence>
<dbReference type="AlphaFoldDB" id="A0A167A0Z0"/>
<name>A0A167A0Z0_9GAMM</name>
<accession>A0A167A0Z0</accession>
<dbReference type="PATRIC" id="fig|1365250.3.peg.552"/>
<dbReference type="Proteomes" id="UP000076643">
    <property type="component" value="Unassembled WGS sequence"/>
</dbReference>
<evidence type="ECO:0000313" key="2">
    <source>
        <dbReference type="Proteomes" id="UP000076643"/>
    </source>
</evidence>
<gene>
    <name evidence="1" type="ORF">N475_25850</name>
</gene>
<dbReference type="EMBL" id="AUYB01000049">
    <property type="protein sequence ID" value="KZN44876.1"/>
    <property type="molecule type" value="Genomic_DNA"/>
</dbReference>
<organism evidence="1 2">
    <name type="scientific">Pseudoalteromonas luteoviolacea DSM 6061</name>
    <dbReference type="NCBI Taxonomy" id="1365250"/>
    <lineage>
        <taxon>Bacteria</taxon>
        <taxon>Pseudomonadati</taxon>
        <taxon>Pseudomonadota</taxon>
        <taxon>Gammaproteobacteria</taxon>
        <taxon>Alteromonadales</taxon>
        <taxon>Pseudoalteromonadaceae</taxon>
        <taxon>Pseudoalteromonas</taxon>
    </lineage>
</organism>
<reference evidence="1 2" key="1">
    <citation type="submission" date="2013-07" db="EMBL/GenBank/DDBJ databases">
        <title>Comparative Genomic and Metabolomic Analysis of Twelve Strains of Pseudoalteromonas luteoviolacea.</title>
        <authorList>
            <person name="Vynne N.G."/>
            <person name="Mansson M."/>
            <person name="Gram L."/>
        </authorList>
    </citation>
    <scope>NUCLEOTIDE SEQUENCE [LARGE SCALE GENOMIC DNA]</scope>
    <source>
        <strain evidence="1 2">DSM 6061</strain>
    </source>
</reference>
<dbReference type="RefSeq" id="WP_063364639.1">
    <property type="nucleotide sequence ID" value="NZ_AQHB01000011.1"/>
</dbReference>
<proteinExistence type="predicted"/>
<comment type="caution">
    <text evidence="1">The sequence shown here is derived from an EMBL/GenBank/DDBJ whole genome shotgun (WGS) entry which is preliminary data.</text>
</comment>